<dbReference type="Pfam" id="PF13561">
    <property type="entry name" value="adh_short_C2"/>
    <property type="match status" value="1"/>
</dbReference>
<comment type="caution">
    <text evidence="3">The sequence shown here is derived from an EMBL/GenBank/DDBJ whole genome shotgun (WGS) entry which is preliminary data.</text>
</comment>
<dbReference type="InterPro" id="IPR002347">
    <property type="entry name" value="SDR_fam"/>
</dbReference>
<dbReference type="PROSITE" id="PS00061">
    <property type="entry name" value="ADH_SHORT"/>
    <property type="match status" value="1"/>
</dbReference>
<gene>
    <name evidence="3" type="primary">fabG_123</name>
    <name evidence="3" type="ORF">SDC9_162865</name>
</gene>
<dbReference type="FunFam" id="3.40.50.720:FF:000173">
    <property type="entry name" value="3-oxoacyl-[acyl-carrier protein] reductase"/>
    <property type="match status" value="1"/>
</dbReference>
<dbReference type="SUPFAM" id="SSF51735">
    <property type="entry name" value="NAD(P)-binding Rossmann-fold domains"/>
    <property type="match status" value="1"/>
</dbReference>
<dbReference type="EC" id="1.1.1.100" evidence="3"/>
<dbReference type="PANTHER" id="PTHR42879">
    <property type="entry name" value="3-OXOACYL-(ACYL-CARRIER-PROTEIN) REDUCTASE"/>
    <property type="match status" value="1"/>
</dbReference>
<dbReference type="GO" id="GO:0032787">
    <property type="term" value="P:monocarboxylic acid metabolic process"/>
    <property type="evidence" value="ECO:0007669"/>
    <property type="project" value="UniProtKB-ARBA"/>
</dbReference>
<evidence type="ECO:0000256" key="2">
    <source>
        <dbReference type="ARBA" id="ARBA00023002"/>
    </source>
</evidence>
<dbReference type="PANTHER" id="PTHR42879:SF2">
    <property type="entry name" value="3-OXOACYL-[ACYL-CARRIER-PROTEIN] REDUCTASE FABG"/>
    <property type="match status" value="1"/>
</dbReference>
<dbReference type="InterPro" id="IPR020904">
    <property type="entry name" value="Sc_DH/Rdtase_CS"/>
</dbReference>
<evidence type="ECO:0000313" key="3">
    <source>
        <dbReference type="EMBL" id="MPN15531.1"/>
    </source>
</evidence>
<dbReference type="PRINTS" id="PR00081">
    <property type="entry name" value="GDHRDH"/>
</dbReference>
<dbReference type="Gene3D" id="3.40.50.720">
    <property type="entry name" value="NAD(P)-binding Rossmann-like Domain"/>
    <property type="match status" value="1"/>
</dbReference>
<accession>A0A645FMB2</accession>
<protein>
    <submittedName>
        <fullName evidence="3">3-oxoacyl-[acyl-carrier-protein] reductase FabG</fullName>
        <ecNumber evidence="3">1.1.1.100</ecNumber>
    </submittedName>
</protein>
<dbReference type="AlphaFoldDB" id="A0A645FMB2"/>
<dbReference type="EMBL" id="VSSQ01062337">
    <property type="protein sequence ID" value="MPN15531.1"/>
    <property type="molecule type" value="Genomic_DNA"/>
</dbReference>
<proteinExistence type="inferred from homology"/>
<dbReference type="GO" id="GO:0004316">
    <property type="term" value="F:3-oxoacyl-[acyl-carrier-protein] reductase (NADPH) activity"/>
    <property type="evidence" value="ECO:0007669"/>
    <property type="project" value="UniProtKB-EC"/>
</dbReference>
<keyword evidence="2 3" id="KW-0560">Oxidoreductase</keyword>
<comment type="similarity">
    <text evidence="1">Belongs to the short-chain dehydrogenases/reductases (SDR) family.</text>
</comment>
<dbReference type="InterPro" id="IPR036291">
    <property type="entry name" value="NAD(P)-bd_dom_sf"/>
</dbReference>
<sequence>MRAAAVTCDVSDWNAAKAAVEEVRQSLGTVDILVNNAGITRDGLLLTMKEEAFDRVVDVNLKGAFHMIRHCAPIFVKKRSGRIINVASVAGLMGNAGQTNYSASKAGLVGLTKSVARELAPRSICCNAIAPGFIRTDMTEGLPAQNTLLEHIPLARMGTPEEVAELVAFLCGPAAAYITGEVIRIDGGLAM</sequence>
<reference evidence="3" key="1">
    <citation type="submission" date="2019-08" db="EMBL/GenBank/DDBJ databases">
        <authorList>
            <person name="Kucharzyk K."/>
            <person name="Murdoch R.W."/>
            <person name="Higgins S."/>
            <person name="Loffler F."/>
        </authorList>
    </citation>
    <scope>NUCLEOTIDE SEQUENCE</scope>
</reference>
<evidence type="ECO:0000256" key="1">
    <source>
        <dbReference type="ARBA" id="ARBA00006484"/>
    </source>
</evidence>
<dbReference type="InterPro" id="IPR050259">
    <property type="entry name" value="SDR"/>
</dbReference>
<dbReference type="PRINTS" id="PR00080">
    <property type="entry name" value="SDRFAMILY"/>
</dbReference>
<organism evidence="3">
    <name type="scientific">bioreactor metagenome</name>
    <dbReference type="NCBI Taxonomy" id="1076179"/>
    <lineage>
        <taxon>unclassified sequences</taxon>
        <taxon>metagenomes</taxon>
        <taxon>ecological metagenomes</taxon>
    </lineage>
</organism>
<name>A0A645FMB2_9ZZZZ</name>